<dbReference type="GO" id="GO:0004174">
    <property type="term" value="F:electron-transferring-flavoprotein dehydrogenase activity"/>
    <property type="evidence" value="ECO:0007669"/>
    <property type="project" value="TreeGrafter"/>
</dbReference>
<dbReference type="Proteomes" id="UP000030651">
    <property type="component" value="Unassembled WGS sequence"/>
</dbReference>
<dbReference type="STRING" id="1229662.W3X0K6"/>
<protein>
    <recommendedName>
        <fullName evidence="5">FAD/NAD(P)-binding domain-containing protein</fullName>
    </recommendedName>
</protein>
<dbReference type="GO" id="GO:0050660">
    <property type="term" value="F:flavin adenine dinucleotide binding"/>
    <property type="evidence" value="ECO:0007669"/>
    <property type="project" value="TreeGrafter"/>
</dbReference>
<dbReference type="GO" id="GO:0005737">
    <property type="term" value="C:cytoplasm"/>
    <property type="evidence" value="ECO:0007669"/>
    <property type="project" value="TreeGrafter"/>
</dbReference>
<dbReference type="InParanoid" id="W3X0K6"/>
<keyword evidence="2" id="KW-0285">Flavoprotein</keyword>
<keyword evidence="7" id="KW-1185">Reference proteome</keyword>
<dbReference type="HOGENOM" id="CLU_019845_6_2_1"/>
<dbReference type="EMBL" id="KI912114">
    <property type="protein sequence ID" value="ETS79668.1"/>
    <property type="molecule type" value="Genomic_DNA"/>
</dbReference>
<dbReference type="PANTHER" id="PTHR43735:SF3">
    <property type="entry name" value="FERROPTOSIS SUPPRESSOR PROTEIN 1"/>
    <property type="match status" value="1"/>
</dbReference>
<dbReference type="eggNOG" id="KOG2495">
    <property type="taxonomic scope" value="Eukaryota"/>
</dbReference>
<dbReference type="InterPro" id="IPR036188">
    <property type="entry name" value="FAD/NAD-bd_sf"/>
</dbReference>
<reference evidence="7" key="1">
    <citation type="journal article" date="2015" name="BMC Genomics">
        <title>Genomic and transcriptomic analysis of the endophytic fungus Pestalotiopsis fici reveals its lifestyle and high potential for synthesis of natural products.</title>
        <authorList>
            <person name="Wang X."/>
            <person name="Zhang X."/>
            <person name="Liu L."/>
            <person name="Xiang M."/>
            <person name="Wang W."/>
            <person name="Sun X."/>
            <person name="Che Y."/>
            <person name="Guo L."/>
            <person name="Liu G."/>
            <person name="Guo L."/>
            <person name="Wang C."/>
            <person name="Yin W.B."/>
            <person name="Stadler M."/>
            <person name="Zhang X."/>
            <person name="Liu X."/>
        </authorList>
    </citation>
    <scope>NUCLEOTIDE SEQUENCE [LARGE SCALE GENOMIC DNA]</scope>
    <source>
        <strain evidence="7">W106-1 / CGMCC3.15140</strain>
    </source>
</reference>
<dbReference type="GeneID" id="19274534"/>
<keyword evidence="4" id="KW-0560">Oxidoreductase</keyword>
<comment type="similarity">
    <text evidence="1">Belongs to the FAD-dependent oxidoreductase family.</text>
</comment>
<sequence length="386" mass="41697">MTKTIVILGAGLAGLPVAHYLLSRTAATHKDIRIVLVNPSDTFYWNLASPRIVLPGQLVEDKYMWSIPELFAKYPVDKFEFVAGKAETLSPEDNSVVVRLADGSSRTIAYHTVIVATGADARDNMPWKPLSSSTETREAIAKLQGAIEKAKSIVVAGGGVTGVELAGELGAAYSKSGLKEVTLIVSDALPLERRIMRRTRESALRQLTGLGVKVLVESRVIAVLPGQGSKQTLEISKQAGTKTTIETDLFVPTYGVITNTQFAPASMKDAEGRLAQDSRLRAPGYDNVFVLGDAGNLQPMQGVNVEGQLRHLTKQFDAYLRGAAMDEYKFDSNKIMMGVSVGPSGGTGQFGSMKPFSFLVGMMRKQLGTNYSKDYAAGVRTLFGKW</sequence>
<dbReference type="Pfam" id="PF07992">
    <property type="entry name" value="Pyr_redox_2"/>
    <property type="match status" value="1"/>
</dbReference>
<evidence type="ECO:0000313" key="6">
    <source>
        <dbReference type="EMBL" id="ETS79668.1"/>
    </source>
</evidence>
<gene>
    <name evidence="6" type="ORF">PFICI_09521</name>
</gene>
<dbReference type="OrthoDB" id="202203at2759"/>
<evidence type="ECO:0000256" key="2">
    <source>
        <dbReference type="ARBA" id="ARBA00022630"/>
    </source>
</evidence>
<name>W3X0K6_PESFW</name>
<dbReference type="PRINTS" id="PR00368">
    <property type="entry name" value="FADPNR"/>
</dbReference>
<dbReference type="KEGG" id="pfy:PFICI_09521"/>
<dbReference type="PANTHER" id="PTHR43735">
    <property type="entry name" value="APOPTOSIS-INDUCING FACTOR 1"/>
    <property type="match status" value="1"/>
</dbReference>
<organism evidence="6 7">
    <name type="scientific">Pestalotiopsis fici (strain W106-1 / CGMCC3.15140)</name>
    <dbReference type="NCBI Taxonomy" id="1229662"/>
    <lineage>
        <taxon>Eukaryota</taxon>
        <taxon>Fungi</taxon>
        <taxon>Dikarya</taxon>
        <taxon>Ascomycota</taxon>
        <taxon>Pezizomycotina</taxon>
        <taxon>Sordariomycetes</taxon>
        <taxon>Xylariomycetidae</taxon>
        <taxon>Amphisphaeriales</taxon>
        <taxon>Sporocadaceae</taxon>
        <taxon>Pestalotiopsis</taxon>
    </lineage>
</organism>
<evidence type="ECO:0000313" key="7">
    <source>
        <dbReference type="Proteomes" id="UP000030651"/>
    </source>
</evidence>
<keyword evidence="3" id="KW-0274">FAD</keyword>
<feature type="domain" description="FAD/NAD(P)-binding" evidence="5">
    <location>
        <begin position="4"/>
        <end position="301"/>
    </location>
</feature>
<evidence type="ECO:0000256" key="4">
    <source>
        <dbReference type="ARBA" id="ARBA00023002"/>
    </source>
</evidence>
<dbReference type="SUPFAM" id="SSF51905">
    <property type="entry name" value="FAD/NAD(P)-binding domain"/>
    <property type="match status" value="1"/>
</dbReference>
<dbReference type="PRINTS" id="PR00469">
    <property type="entry name" value="PNDRDTASEII"/>
</dbReference>
<dbReference type="RefSeq" id="XP_007836293.1">
    <property type="nucleotide sequence ID" value="XM_007838102.1"/>
</dbReference>
<accession>W3X0K6</accession>
<proteinExistence type="inferred from homology"/>
<evidence type="ECO:0000256" key="3">
    <source>
        <dbReference type="ARBA" id="ARBA00022827"/>
    </source>
</evidence>
<dbReference type="OMA" id="APNTHFF"/>
<dbReference type="Gene3D" id="3.50.50.100">
    <property type="match status" value="1"/>
</dbReference>
<dbReference type="AlphaFoldDB" id="W3X0K6"/>
<evidence type="ECO:0000256" key="1">
    <source>
        <dbReference type="ARBA" id="ARBA00006442"/>
    </source>
</evidence>
<dbReference type="InterPro" id="IPR023753">
    <property type="entry name" value="FAD/NAD-binding_dom"/>
</dbReference>
<evidence type="ECO:0000259" key="5">
    <source>
        <dbReference type="Pfam" id="PF07992"/>
    </source>
</evidence>